<evidence type="ECO:0000313" key="2">
    <source>
        <dbReference type="Proteomes" id="UP000218160"/>
    </source>
</evidence>
<evidence type="ECO:0008006" key="3">
    <source>
        <dbReference type="Google" id="ProtNLM"/>
    </source>
</evidence>
<gene>
    <name evidence="1" type="ORF">BTN50_1431</name>
</gene>
<sequence>MVDINTHAIIAFKFSASNMINSEMLSNFFKQTRQKINKI</sequence>
<dbReference type="Proteomes" id="UP000218160">
    <property type="component" value="Chromosome 1"/>
</dbReference>
<protein>
    <recommendedName>
        <fullName evidence="3">Mobile element protein</fullName>
    </recommendedName>
</protein>
<evidence type="ECO:0000313" key="1">
    <source>
        <dbReference type="EMBL" id="ATF09907.1"/>
    </source>
</evidence>
<keyword evidence="2" id="KW-1185">Reference proteome</keyword>
<dbReference type="AlphaFoldDB" id="A0A291BA96"/>
<reference evidence="2" key="1">
    <citation type="submission" date="2017-04" db="EMBL/GenBank/DDBJ databases">
        <title>Genome evolution of the luminous symbionts of deep sea anglerfish.</title>
        <authorList>
            <person name="Hendry T.A."/>
        </authorList>
    </citation>
    <scope>NUCLEOTIDE SEQUENCE [LARGE SCALE GENOMIC DNA]</scope>
</reference>
<dbReference type="EMBL" id="CP020660">
    <property type="protein sequence ID" value="ATF09907.1"/>
    <property type="molecule type" value="Genomic_DNA"/>
</dbReference>
<dbReference type="KEGG" id="elux:BTN50_1431"/>
<proteinExistence type="predicted"/>
<accession>A0A291BA96</accession>
<name>A0A291BA96_9GAMM</name>
<organism evidence="1 2">
    <name type="scientific">Candidatus Enterovibrio altilux</name>
    <dbReference type="NCBI Taxonomy" id="1927128"/>
    <lineage>
        <taxon>Bacteria</taxon>
        <taxon>Pseudomonadati</taxon>
        <taxon>Pseudomonadota</taxon>
        <taxon>Gammaproteobacteria</taxon>
        <taxon>Vibrionales</taxon>
        <taxon>Vibrionaceae</taxon>
        <taxon>Enterovibrio</taxon>
    </lineage>
</organism>